<sequence>MVPAVNHTVPLCAVFSCHGNRGCTSQQHLQTSGRDGSYPYDPSSWQQQSNQPTGSLSVVTTVWGVTNPSASQGLGGGVMGPGANQGGGPMMQGPGGPGMAGGPGGYMGQQGYGEPNKGYMNQGMYGRTSGGYAGGPGGYTSSYPSNPGASRGSADFTQAAAAAVAAAAATATATATATVAAIQEKQNQEMNYGQMGGQAYNSQFMAHSGPR</sequence>
<dbReference type="Proteomes" id="UP000438429">
    <property type="component" value="Unassembled WGS sequence"/>
</dbReference>
<organism evidence="2 3">
    <name type="scientific">Scophthalmus maximus</name>
    <name type="common">Turbot</name>
    <name type="synonym">Psetta maxima</name>
    <dbReference type="NCBI Taxonomy" id="52904"/>
    <lineage>
        <taxon>Eukaryota</taxon>
        <taxon>Metazoa</taxon>
        <taxon>Chordata</taxon>
        <taxon>Craniata</taxon>
        <taxon>Vertebrata</taxon>
        <taxon>Euteleostomi</taxon>
        <taxon>Actinopterygii</taxon>
        <taxon>Neopterygii</taxon>
        <taxon>Teleostei</taxon>
        <taxon>Neoteleostei</taxon>
        <taxon>Acanthomorphata</taxon>
        <taxon>Carangaria</taxon>
        <taxon>Pleuronectiformes</taxon>
        <taxon>Pleuronectoidei</taxon>
        <taxon>Scophthalmidae</taxon>
        <taxon>Scophthalmus</taxon>
    </lineage>
</organism>
<reference evidence="2 3" key="1">
    <citation type="submission" date="2019-06" db="EMBL/GenBank/DDBJ databases">
        <title>Draft genomes of female and male turbot (Scophthalmus maximus).</title>
        <authorList>
            <person name="Xu H."/>
            <person name="Xu X.-W."/>
            <person name="Shao C."/>
            <person name="Chen S."/>
        </authorList>
    </citation>
    <scope>NUCLEOTIDE SEQUENCE [LARGE SCALE GENOMIC DNA]</scope>
    <source>
        <strain evidence="2">Ysfricsl-2016a</strain>
        <tissue evidence="2">Blood</tissue>
    </source>
</reference>
<evidence type="ECO:0000313" key="3">
    <source>
        <dbReference type="Proteomes" id="UP000438429"/>
    </source>
</evidence>
<feature type="compositionally biased region" description="Polar residues" evidence="1">
    <location>
        <begin position="25"/>
        <end position="34"/>
    </location>
</feature>
<feature type="region of interest" description="Disordered" evidence="1">
    <location>
        <begin position="25"/>
        <end position="53"/>
    </location>
</feature>
<dbReference type="EMBL" id="VEVO01000025">
    <property type="protein sequence ID" value="KAF0022530.1"/>
    <property type="molecule type" value="Genomic_DNA"/>
</dbReference>
<feature type="region of interest" description="Disordered" evidence="1">
    <location>
        <begin position="70"/>
        <end position="109"/>
    </location>
</feature>
<feature type="compositionally biased region" description="Polar residues" evidence="1">
    <location>
        <begin position="43"/>
        <end position="53"/>
    </location>
</feature>
<comment type="caution">
    <text evidence="2">The sequence shown here is derived from an EMBL/GenBank/DDBJ whole genome shotgun (WGS) entry which is preliminary data.</text>
</comment>
<feature type="compositionally biased region" description="Gly residues" evidence="1">
    <location>
        <begin position="73"/>
        <end position="109"/>
    </location>
</feature>
<proteinExistence type="predicted"/>
<evidence type="ECO:0000313" key="2">
    <source>
        <dbReference type="EMBL" id="KAF0022530.1"/>
    </source>
</evidence>
<evidence type="ECO:0000256" key="1">
    <source>
        <dbReference type="SAM" id="MobiDB-lite"/>
    </source>
</evidence>
<gene>
    <name evidence="2" type="ORF">F2P81_025156</name>
</gene>
<accession>A0A6A4RT42</accession>
<name>A0A6A4RT42_SCOMX</name>
<dbReference type="AlphaFoldDB" id="A0A6A4RT42"/>
<protein>
    <submittedName>
        <fullName evidence="2">Uncharacterized protein</fullName>
    </submittedName>
</protein>